<evidence type="ECO:0000313" key="1">
    <source>
        <dbReference type="EMBL" id="KAJ5379615.1"/>
    </source>
</evidence>
<organism evidence="1 2">
    <name type="scientific">Penicillium cosmopolitanum</name>
    <dbReference type="NCBI Taxonomy" id="1131564"/>
    <lineage>
        <taxon>Eukaryota</taxon>
        <taxon>Fungi</taxon>
        <taxon>Dikarya</taxon>
        <taxon>Ascomycota</taxon>
        <taxon>Pezizomycotina</taxon>
        <taxon>Eurotiomycetes</taxon>
        <taxon>Eurotiomycetidae</taxon>
        <taxon>Eurotiales</taxon>
        <taxon>Aspergillaceae</taxon>
        <taxon>Penicillium</taxon>
    </lineage>
</organism>
<comment type="caution">
    <text evidence="1">The sequence shown here is derived from an EMBL/GenBank/DDBJ whole genome shotgun (WGS) entry which is preliminary data.</text>
</comment>
<dbReference type="EMBL" id="JAPZBU010000011">
    <property type="protein sequence ID" value="KAJ5379615.1"/>
    <property type="molecule type" value="Genomic_DNA"/>
</dbReference>
<evidence type="ECO:0000313" key="2">
    <source>
        <dbReference type="Proteomes" id="UP001147747"/>
    </source>
</evidence>
<gene>
    <name evidence="1" type="ORF">N7509_012734</name>
</gene>
<dbReference type="OrthoDB" id="276276at2759"/>
<keyword evidence="2" id="KW-1185">Reference proteome</keyword>
<dbReference type="GeneID" id="81376351"/>
<dbReference type="AlphaFoldDB" id="A0A9W9VHG8"/>
<accession>A0A9W9VHG8</accession>
<proteinExistence type="predicted"/>
<sequence>MVRETAEETELVLWAASSRVYRVTFLHRGNWMAKYLAIAKTSEKMNIQRLWSDEHDGPRGSDEKPIQLRDDEHLDYVWATEEQVQNCMFYDPSDTNKAGIVMIQSNKDVLLDFFSWLKDDGACMEYPLPELPLQSDQR</sequence>
<name>A0A9W9VHG8_9EURO</name>
<dbReference type="Proteomes" id="UP001147747">
    <property type="component" value="Unassembled WGS sequence"/>
</dbReference>
<dbReference type="RefSeq" id="XP_056483401.1">
    <property type="nucleotide sequence ID" value="XM_056637371.1"/>
</dbReference>
<reference evidence="1" key="1">
    <citation type="submission" date="2022-12" db="EMBL/GenBank/DDBJ databases">
        <authorList>
            <person name="Petersen C."/>
        </authorList>
    </citation>
    <scope>NUCLEOTIDE SEQUENCE</scope>
    <source>
        <strain evidence="1">IBT 29677</strain>
    </source>
</reference>
<protein>
    <submittedName>
        <fullName evidence="1">Uncharacterized protein</fullName>
    </submittedName>
</protein>
<reference evidence="1" key="2">
    <citation type="journal article" date="2023" name="IMA Fungus">
        <title>Comparative genomic study of the Penicillium genus elucidates a diverse pangenome and 15 lateral gene transfer events.</title>
        <authorList>
            <person name="Petersen C."/>
            <person name="Sorensen T."/>
            <person name="Nielsen M.R."/>
            <person name="Sondergaard T.E."/>
            <person name="Sorensen J.L."/>
            <person name="Fitzpatrick D.A."/>
            <person name="Frisvad J.C."/>
            <person name="Nielsen K.L."/>
        </authorList>
    </citation>
    <scope>NUCLEOTIDE SEQUENCE</scope>
    <source>
        <strain evidence="1">IBT 29677</strain>
    </source>
</reference>